<evidence type="ECO:0000313" key="2">
    <source>
        <dbReference type="Proteomes" id="UP001303046"/>
    </source>
</evidence>
<evidence type="ECO:0000313" key="1">
    <source>
        <dbReference type="EMBL" id="KAK6764339.1"/>
    </source>
</evidence>
<dbReference type="Proteomes" id="UP001303046">
    <property type="component" value="Unassembled WGS sequence"/>
</dbReference>
<protein>
    <submittedName>
        <fullName evidence="1">Uncharacterized protein</fullName>
    </submittedName>
</protein>
<accession>A0ABR1ENU8</accession>
<dbReference type="EMBL" id="JAVFWL010000006">
    <property type="protein sequence ID" value="KAK6764339.1"/>
    <property type="molecule type" value="Genomic_DNA"/>
</dbReference>
<comment type="caution">
    <text evidence="1">The sequence shown here is derived from an EMBL/GenBank/DDBJ whole genome shotgun (WGS) entry which is preliminary data.</text>
</comment>
<gene>
    <name evidence="1" type="primary">Necator_chrX.g24768</name>
    <name evidence="1" type="ORF">RB195_024603</name>
</gene>
<proteinExistence type="predicted"/>
<reference evidence="1 2" key="1">
    <citation type="submission" date="2023-08" db="EMBL/GenBank/DDBJ databases">
        <title>A Necator americanus chromosomal reference genome.</title>
        <authorList>
            <person name="Ilik V."/>
            <person name="Petrzelkova K.J."/>
            <person name="Pardy F."/>
            <person name="Fuh T."/>
            <person name="Niatou-Singa F.S."/>
            <person name="Gouil Q."/>
            <person name="Baker L."/>
            <person name="Ritchie M.E."/>
            <person name="Jex A.R."/>
            <person name="Gazzola D."/>
            <person name="Li H."/>
            <person name="Toshio Fujiwara R."/>
            <person name="Zhan B."/>
            <person name="Aroian R.V."/>
            <person name="Pafco B."/>
            <person name="Schwarz E.M."/>
        </authorList>
    </citation>
    <scope>NUCLEOTIDE SEQUENCE [LARGE SCALE GENOMIC DNA]</scope>
    <source>
        <strain evidence="1 2">Aroian</strain>
        <tissue evidence="1">Whole animal</tissue>
    </source>
</reference>
<name>A0ABR1ENU8_NECAM</name>
<keyword evidence="2" id="KW-1185">Reference proteome</keyword>
<sequence length="111" mass="12285">MMLKRSEEEEVTEQANVVELRVLLADLVRIRHFIASAPRIFVVVVDVEDPSFISSDNGVQPVESAASGEQLSADVQASLAVPVAQCMWEPLTELLFTITRDRSPLLTMDSE</sequence>
<organism evidence="1 2">
    <name type="scientific">Necator americanus</name>
    <name type="common">Human hookworm</name>
    <dbReference type="NCBI Taxonomy" id="51031"/>
    <lineage>
        <taxon>Eukaryota</taxon>
        <taxon>Metazoa</taxon>
        <taxon>Ecdysozoa</taxon>
        <taxon>Nematoda</taxon>
        <taxon>Chromadorea</taxon>
        <taxon>Rhabditida</taxon>
        <taxon>Rhabditina</taxon>
        <taxon>Rhabditomorpha</taxon>
        <taxon>Strongyloidea</taxon>
        <taxon>Ancylostomatidae</taxon>
        <taxon>Bunostominae</taxon>
        <taxon>Necator</taxon>
    </lineage>
</organism>